<feature type="compositionally biased region" description="Low complexity" evidence="1">
    <location>
        <begin position="180"/>
        <end position="191"/>
    </location>
</feature>
<keyword evidence="2" id="KW-0472">Membrane</keyword>
<feature type="transmembrane region" description="Helical" evidence="2">
    <location>
        <begin position="7"/>
        <end position="29"/>
    </location>
</feature>
<evidence type="ECO:0000256" key="2">
    <source>
        <dbReference type="SAM" id="Phobius"/>
    </source>
</evidence>
<dbReference type="EMBL" id="AZFE01000031">
    <property type="protein sequence ID" value="KRL55297.1"/>
    <property type="molecule type" value="Genomic_DNA"/>
</dbReference>
<feature type="domain" description="DUF4767" evidence="3">
    <location>
        <begin position="49"/>
        <end position="174"/>
    </location>
</feature>
<evidence type="ECO:0000259" key="4">
    <source>
        <dbReference type="Pfam" id="PF19804"/>
    </source>
</evidence>
<organism evidence="5 6">
    <name type="scientific">Paucilactobacillus oligofermentans DSM 15707 = LMG 22743</name>
    <dbReference type="NCBI Taxonomy" id="1423778"/>
    <lineage>
        <taxon>Bacteria</taxon>
        <taxon>Bacillati</taxon>
        <taxon>Bacillota</taxon>
        <taxon>Bacilli</taxon>
        <taxon>Lactobacillales</taxon>
        <taxon>Lactobacillaceae</taxon>
        <taxon>Paucilactobacillus</taxon>
    </lineage>
</organism>
<dbReference type="Pfam" id="PF15983">
    <property type="entry name" value="DUF4767"/>
    <property type="match status" value="1"/>
</dbReference>
<dbReference type="RefSeq" id="WP_057889849.1">
    <property type="nucleotide sequence ID" value="NZ_AZFE01000031.1"/>
</dbReference>
<name>A0A0R1RFD6_9LACO</name>
<evidence type="ECO:0000259" key="3">
    <source>
        <dbReference type="Pfam" id="PF15983"/>
    </source>
</evidence>
<dbReference type="Pfam" id="PF19804">
    <property type="entry name" value="DUF6287"/>
    <property type="match status" value="1"/>
</dbReference>
<dbReference type="PATRIC" id="fig|1423778.4.peg.926"/>
<dbReference type="AlphaFoldDB" id="A0A0R1RFD6"/>
<evidence type="ECO:0000313" key="5">
    <source>
        <dbReference type="EMBL" id="KRL55297.1"/>
    </source>
</evidence>
<sequence length="338" mass="36773">MLSSKKAIWMLGVVAVIAVGFCGYELFYANDTAVNTSNTKNKSTSNAKKYWNDNKDNKLKSFMNDFDDTYEQATKNNKLKFNQMSLPSDLKNIKMKIGEKTVTGEWSTTGVGNQDYEIVAAYTNAENDTDNAKLYLFAIHNNAPTILQNTSTSSKPTVTVVHDADLIDNFEKVIDGKIPSLESESSSNNTSQTKDEVKEAKSRLDLTQLATNDFSSLVGTWKNETTGDSLVVTDKTMDRPSGSSVSITVGAVIDGKNDYNGYQEVIGSGNIEDGYMRGSIGTFNMKSYGTFQPLSIIPAGVDGSSAIANGYDDSDISRDRLISGGGQAGFASEAYYRE</sequence>
<comment type="caution">
    <text evidence="5">The sequence shown here is derived from an EMBL/GenBank/DDBJ whole genome shotgun (WGS) entry which is preliminary data.</text>
</comment>
<evidence type="ECO:0000256" key="1">
    <source>
        <dbReference type="SAM" id="MobiDB-lite"/>
    </source>
</evidence>
<reference evidence="5 6" key="1">
    <citation type="journal article" date="2015" name="Genome Announc.">
        <title>Expanding the biotechnology potential of lactobacilli through comparative genomics of 213 strains and associated genera.</title>
        <authorList>
            <person name="Sun Z."/>
            <person name="Harris H.M."/>
            <person name="McCann A."/>
            <person name="Guo C."/>
            <person name="Argimon S."/>
            <person name="Zhang W."/>
            <person name="Yang X."/>
            <person name="Jeffery I.B."/>
            <person name="Cooney J.C."/>
            <person name="Kagawa T.F."/>
            <person name="Liu W."/>
            <person name="Song Y."/>
            <person name="Salvetti E."/>
            <person name="Wrobel A."/>
            <person name="Rasinkangas P."/>
            <person name="Parkhill J."/>
            <person name="Rea M.C."/>
            <person name="O'Sullivan O."/>
            <person name="Ritari J."/>
            <person name="Douillard F.P."/>
            <person name="Paul Ross R."/>
            <person name="Yang R."/>
            <person name="Briner A.E."/>
            <person name="Felis G.E."/>
            <person name="de Vos W.M."/>
            <person name="Barrangou R."/>
            <person name="Klaenhammer T.R."/>
            <person name="Caufield P.W."/>
            <person name="Cui Y."/>
            <person name="Zhang H."/>
            <person name="O'Toole P.W."/>
        </authorList>
    </citation>
    <scope>NUCLEOTIDE SEQUENCE [LARGE SCALE GENOMIC DNA]</scope>
    <source>
        <strain evidence="5 6">DSM 15707</strain>
    </source>
</reference>
<dbReference type="KEGG" id="lol:LACOL_0404"/>
<dbReference type="InterPro" id="IPR046254">
    <property type="entry name" value="DUF6287"/>
</dbReference>
<keyword evidence="6" id="KW-1185">Reference proteome</keyword>
<accession>A0A0R1RFD6</accession>
<dbReference type="OrthoDB" id="2327946at2"/>
<gene>
    <name evidence="5" type="ORF">FC70_GL000893</name>
</gene>
<keyword evidence="2" id="KW-1133">Transmembrane helix</keyword>
<evidence type="ECO:0000313" key="6">
    <source>
        <dbReference type="Proteomes" id="UP000051697"/>
    </source>
</evidence>
<dbReference type="STRING" id="1423778.FC70_GL000893"/>
<feature type="region of interest" description="Disordered" evidence="1">
    <location>
        <begin position="178"/>
        <end position="201"/>
    </location>
</feature>
<feature type="domain" description="DUF6287" evidence="4">
    <location>
        <begin position="204"/>
        <end position="234"/>
    </location>
</feature>
<protein>
    <submittedName>
        <fullName evidence="5">Uncharacterized protein</fullName>
    </submittedName>
</protein>
<proteinExistence type="predicted"/>
<keyword evidence="2" id="KW-0812">Transmembrane</keyword>
<dbReference type="InterPro" id="IPR031927">
    <property type="entry name" value="DUF4767"/>
</dbReference>
<dbReference type="Proteomes" id="UP000051697">
    <property type="component" value="Unassembled WGS sequence"/>
</dbReference>